<gene>
    <name evidence="1" type="ORF">GCM10008956_38540</name>
</gene>
<proteinExistence type="predicted"/>
<comment type="caution">
    <text evidence="1">The sequence shown here is derived from an EMBL/GenBank/DDBJ whole genome shotgun (WGS) entry which is preliminary data.</text>
</comment>
<keyword evidence="2" id="KW-1185">Reference proteome</keyword>
<sequence length="262" mass="28707">MYRPFTMDAHPGGMTTMTPHFPSWRLLRLRHVSFDASARADIQQAAGRYRVPAPLIASVLADERTRLDLFDRVQDRLMRLSLRLPTSASSALLAVLERICGRDVDTFSLGRAQMKSATLARLGALGYLNVPLSPVGRRKMLLDDALAPVLVAACLRATADHWHAHRVSLEGRPEILGTLYSLGLTGGRGVHPDPQPSARGQAIADHARWLTLRVAPWTSASQAAAPLTSRMTSGSSRSSAFARSQLMASPVARRVCRWARWA</sequence>
<accession>A0A8H9GYS7</accession>
<dbReference type="AlphaFoldDB" id="A0A8H9GYS7"/>
<evidence type="ECO:0000313" key="2">
    <source>
        <dbReference type="Proteomes" id="UP000600547"/>
    </source>
</evidence>
<name>A0A8H9GYS7_9DEIO</name>
<dbReference type="Proteomes" id="UP000600547">
    <property type="component" value="Unassembled WGS sequence"/>
</dbReference>
<reference evidence="2" key="1">
    <citation type="journal article" date="2019" name="Int. J. Syst. Evol. Microbiol.">
        <title>The Global Catalogue of Microorganisms (GCM) 10K type strain sequencing project: providing services to taxonomists for standard genome sequencing and annotation.</title>
        <authorList>
            <consortium name="The Broad Institute Genomics Platform"/>
            <consortium name="The Broad Institute Genome Sequencing Center for Infectious Disease"/>
            <person name="Wu L."/>
            <person name="Ma J."/>
        </authorList>
    </citation>
    <scope>NUCLEOTIDE SEQUENCE [LARGE SCALE GENOMIC DNA]</scope>
    <source>
        <strain evidence="2">JCM 31047</strain>
    </source>
</reference>
<organism evidence="1 2">
    <name type="scientific">Deinococcus arenae</name>
    <dbReference type="NCBI Taxonomy" id="1452751"/>
    <lineage>
        <taxon>Bacteria</taxon>
        <taxon>Thermotogati</taxon>
        <taxon>Deinococcota</taxon>
        <taxon>Deinococci</taxon>
        <taxon>Deinococcales</taxon>
        <taxon>Deinococcaceae</taxon>
        <taxon>Deinococcus</taxon>
    </lineage>
</organism>
<evidence type="ECO:0000313" key="1">
    <source>
        <dbReference type="EMBL" id="GGM59237.1"/>
    </source>
</evidence>
<protein>
    <submittedName>
        <fullName evidence="1">Uncharacterized protein</fullName>
    </submittedName>
</protein>
<dbReference type="EMBL" id="BMQG01000028">
    <property type="protein sequence ID" value="GGM59237.1"/>
    <property type="molecule type" value="Genomic_DNA"/>
</dbReference>